<keyword evidence="1" id="KW-0472">Membrane</keyword>
<evidence type="ECO:0000313" key="3">
    <source>
        <dbReference type="Proteomes" id="UP000324222"/>
    </source>
</evidence>
<dbReference type="Proteomes" id="UP000324222">
    <property type="component" value="Unassembled WGS sequence"/>
</dbReference>
<reference evidence="2 3" key="1">
    <citation type="submission" date="2019-05" db="EMBL/GenBank/DDBJ databases">
        <title>Another draft genome of Portunus trituberculatus and its Hox gene families provides insights of decapod evolution.</title>
        <authorList>
            <person name="Jeong J.-H."/>
            <person name="Song I."/>
            <person name="Kim S."/>
            <person name="Choi T."/>
            <person name="Kim D."/>
            <person name="Ryu S."/>
            <person name="Kim W."/>
        </authorList>
    </citation>
    <scope>NUCLEOTIDE SEQUENCE [LARGE SCALE GENOMIC DNA]</scope>
    <source>
        <tissue evidence="2">Muscle</tissue>
    </source>
</reference>
<evidence type="ECO:0000313" key="2">
    <source>
        <dbReference type="EMBL" id="MPC26499.1"/>
    </source>
</evidence>
<evidence type="ECO:0000256" key="1">
    <source>
        <dbReference type="SAM" id="Phobius"/>
    </source>
</evidence>
<comment type="caution">
    <text evidence="2">The sequence shown here is derived from an EMBL/GenBank/DDBJ whole genome shotgun (WGS) entry which is preliminary data.</text>
</comment>
<accession>A0A5B7DZE1</accession>
<protein>
    <submittedName>
        <fullName evidence="2">Uncharacterized protein</fullName>
    </submittedName>
</protein>
<dbReference type="EMBL" id="VSRR010001607">
    <property type="protein sequence ID" value="MPC26499.1"/>
    <property type="molecule type" value="Genomic_DNA"/>
</dbReference>
<name>A0A5B7DZE1_PORTR</name>
<keyword evidence="1" id="KW-1133">Transmembrane helix</keyword>
<dbReference type="AlphaFoldDB" id="A0A5B7DZE1"/>
<sequence>MIQPTRHNHHHQVKLNADHHTTTLPHHSANSSNPPLSASWKCHWGRKRRFFMTTLSYTTLFLIGWPVTGLLRVGASTHCPALPHTPALVRPTYTRTHGTSSPGTHYKDIKPHQTCRATTTTTTTTATTHLAFDPVLIIGRKSEVLEVSGV</sequence>
<keyword evidence="3" id="KW-1185">Reference proteome</keyword>
<gene>
    <name evidence="2" type="ORF">E2C01_019640</name>
</gene>
<feature type="transmembrane region" description="Helical" evidence="1">
    <location>
        <begin position="50"/>
        <end position="71"/>
    </location>
</feature>
<proteinExistence type="predicted"/>
<organism evidence="2 3">
    <name type="scientific">Portunus trituberculatus</name>
    <name type="common">Swimming crab</name>
    <name type="synonym">Neptunus trituberculatus</name>
    <dbReference type="NCBI Taxonomy" id="210409"/>
    <lineage>
        <taxon>Eukaryota</taxon>
        <taxon>Metazoa</taxon>
        <taxon>Ecdysozoa</taxon>
        <taxon>Arthropoda</taxon>
        <taxon>Crustacea</taxon>
        <taxon>Multicrustacea</taxon>
        <taxon>Malacostraca</taxon>
        <taxon>Eumalacostraca</taxon>
        <taxon>Eucarida</taxon>
        <taxon>Decapoda</taxon>
        <taxon>Pleocyemata</taxon>
        <taxon>Brachyura</taxon>
        <taxon>Eubrachyura</taxon>
        <taxon>Portunoidea</taxon>
        <taxon>Portunidae</taxon>
        <taxon>Portuninae</taxon>
        <taxon>Portunus</taxon>
    </lineage>
</organism>
<keyword evidence="1" id="KW-0812">Transmembrane</keyword>